<dbReference type="Gene3D" id="3.40.630.30">
    <property type="match status" value="1"/>
</dbReference>
<organism evidence="3 4">
    <name type="scientific">Flavihumibacter petaseus NBRC 106054</name>
    <dbReference type="NCBI Taxonomy" id="1220578"/>
    <lineage>
        <taxon>Bacteria</taxon>
        <taxon>Pseudomonadati</taxon>
        <taxon>Bacteroidota</taxon>
        <taxon>Chitinophagia</taxon>
        <taxon>Chitinophagales</taxon>
        <taxon>Chitinophagaceae</taxon>
        <taxon>Flavihumibacter</taxon>
    </lineage>
</organism>
<dbReference type="Proteomes" id="UP000033121">
    <property type="component" value="Unassembled WGS sequence"/>
</dbReference>
<dbReference type="OrthoDB" id="1120671at2"/>
<accession>A0A0E9N5A5</accession>
<dbReference type="InterPro" id="IPR031165">
    <property type="entry name" value="GNAT_YJDJ"/>
</dbReference>
<feature type="domain" description="N-acetyltransferase" evidence="1">
    <location>
        <begin position="1"/>
        <end position="97"/>
    </location>
</feature>
<name>A0A0E9N5A5_9BACT</name>
<evidence type="ECO:0000259" key="1">
    <source>
        <dbReference type="PROSITE" id="PS51186"/>
    </source>
</evidence>
<dbReference type="AlphaFoldDB" id="A0A0E9N5A5"/>
<dbReference type="GO" id="GO:0016747">
    <property type="term" value="F:acyltransferase activity, transferring groups other than amino-acyl groups"/>
    <property type="evidence" value="ECO:0007669"/>
    <property type="project" value="InterPro"/>
</dbReference>
<sequence length="97" mass="11013">MDEITLRLNDKNQGGFFIFEGEEKVAEMIISISGTALTVYHTEVIPSAEGRGLAKKLLAHMVDYARKHGLKVIPLCPYVHAQFKRHPAEYADLWKEE</sequence>
<proteinExistence type="predicted"/>
<gene>
    <name evidence="3" type="ORF">FPE01S_03_05680</name>
</gene>
<dbReference type="InterPro" id="IPR016181">
    <property type="entry name" value="Acyl_CoA_acyltransferase"/>
</dbReference>
<evidence type="ECO:0000313" key="4">
    <source>
        <dbReference type="Proteomes" id="UP000033121"/>
    </source>
</evidence>
<dbReference type="PROSITE" id="PS51729">
    <property type="entry name" value="GNAT_YJDJ"/>
    <property type="match status" value="1"/>
</dbReference>
<evidence type="ECO:0000313" key="3">
    <source>
        <dbReference type="EMBL" id="GAO44530.1"/>
    </source>
</evidence>
<dbReference type="InterPro" id="IPR045057">
    <property type="entry name" value="Gcn5-rel_NAT"/>
</dbReference>
<dbReference type="PANTHER" id="PTHR31435:SF10">
    <property type="entry name" value="BSR4717 PROTEIN"/>
    <property type="match status" value="1"/>
</dbReference>
<dbReference type="PANTHER" id="PTHR31435">
    <property type="entry name" value="PROTEIN NATD1"/>
    <property type="match status" value="1"/>
</dbReference>
<protein>
    <submittedName>
        <fullName evidence="3">Putative acyltransferase</fullName>
    </submittedName>
</protein>
<dbReference type="EMBL" id="BBWV01000003">
    <property type="protein sequence ID" value="GAO44530.1"/>
    <property type="molecule type" value="Genomic_DNA"/>
</dbReference>
<dbReference type="InterPro" id="IPR000182">
    <property type="entry name" value="GNAT_dom"/>
</dbReference>
<dbReference type="RefSeq" id="WP_046370444.1">
    <property type="nucleotide sequence ID" value="NZ_BBWV01000003.1"/>
</dbReference>
<keyword evidence="3" id="KW-0808">Transferase</keyword>
<keyword evidence="4" id="KW-1185">Reference proteome</keyword>
<comment type="caution">
    <text evidence="3">The sequence shown here is derived from an EMBL/GenBank/DDBJ whole genome shotgun (WGS) entry which is preliminary data.</text>
</comment>
<dbReference type="STRING" id="1220578.FPE01S_03_05680"/>
<dbReference type="SUPFAM" id="SSF55729">
    <property type="entry name" value="Acyl-CoA N-acyltransferases (Nat)"/>
    <property type="match status" value="1"/>
</dbReference>
<dbReference type="PROSITE" id="PS51186">
    <property type="entry name" value="GNAT"/>
    <property type="match status" value="1"/>
</dbReference>
<dbReference type="CDD" id="cd04301">
    <property type="entry name" value="NAT_SF"/>
    <property type="match status" value="1"/>
</dbReference>
<feature type="domain" description="N-acetyltransferase" evidence="2">
    <location>
        <begin position="8"/>
        <end position="95"/>
    </location>
</feature>
<keyword evidence="3" id="KW-0012">Acyltransferase</keyword>
<reference evidence="3 4" key="1">
    <citation type="submission" date="2015-04" db="EMBL/GenBank/DDBJ databases">
        <title>Whole genome shotgun sequence of Flavihumibacter petaseus NBRC 106054.</title>
        <authorList>
            <person name="Miyazawa S."/>
            <person name="Hosoyama A."/>
            <person name="Hashimoto M."/>
            <person name="Noguchi M."/>
            <person name="Tsuchikane K."/>
            <person name="Ohji S."/>
            <person name="Yamazoe A."/>
            <person name="Ichikawa N."/>
            <person name="Kimura A."/>
            <person name="Fujita N."/>
        </authorList>
    </citation>
    <scope>NUCLEOTIDE SEQUENCE [LARGE SCALE GENOMIC DNA]</scope>
    <source>
        <strain evidence="3 4">NBRC 106054</strain>
    </source>
</reference>
<evidence type="ECO:0000259" key="2">
    <source>
        <dbReference type="PROSITE" id="PS51729"/>
    </source>
</evidence>
<dbReference type="Pfam" id="PF14542">
    <property type="entry name" value="Acetyltransf_CG"/>
    <property type="match status" value="1"/>
</dbReference>